<reference evidence="2 3" key="1">
    <citation type="journal article" date="2019" name="Commun. Biol.">
        <title>The bagworm genome reveals a unique fibroin gene that provides high tensile strength.</title>
        <authorList>
            <person name="Kono N."/>
            <person name="Nakamura H."/>
            <person name="Ohtoshi R."/>
            <person name="Tomita M."/>
            <person name="Numata K."/>
            <person name="Arakawa K."/>
        </authorList>
    </citation>
    <scope>NUCLEOTIDE SEQUENCE [LARGE SCALE GENOMIC DNA]</scope>
</reference>
<dbReference type="EMBL" id="BGZK01000191">
    <property type="protein sequence ID" value="GBP27245.1"/>
    <property type="molecule type" value="Genomic_DNA"/>
</dbReference>
<evidence type="ECO:0000256" key="1">
    <source>
        <dbReference type="SAM" id="MobiDB-lite"/>
    </source>
</evidence>
<organism evidence="2 3">
    <name type="scientific">Eumeta variegata</name>
    <name type="common">Bagworm moth</name>
    <name type="synonym">Eumeta japonica</name>
    <dbReference type="NCBI Taxonomy" id="151549"/>
    <lineage>
        <taxon>Eukaryota</taxon>
        <taxon>Metazoa</taxon>
        <taxon>Ecdysozoa</taxon>
        <taxon>Arthropoda</taxon>
        <taxon>Hexapoda</taxon>
        <taxon>Insecta</taxon>
        <taxon>Pterygota</taxon>
        <taxon>Neoptera</taxon>
        <taxon>Endopterygota</taxon>
        <taxon>Lepidoptera</taxon>
        <taxon>Glossata</taxon>
        <taxon>Ditrysia</taxon>
        <taxon>Tineoidea</taxon>
        <taxon>Psychidae</taxon>
        <taxon>Oiketicinae</taxon>
        <taxon>Eumeta</taxon>
    </lineage>
</organism>
<sequence>MKPRTDSAFQVRVTSIRLATRTNNPRVPAMPYAERHTHRDEFLYNYVFLYGISKGKRACEPPKSGRSTPPIDNCNPRGVTGSLSGKLSVDGPRTGSGVFGERDGARGQRRTCERDGETCCKTRGRIPPPRPQPSDPHMAARGPPNGYTMKARGN</sequence>
<comment type="caution">
    <text evidence="2">The sequence shown here is derived from an EMBL/GenBank/DDBJ whole genome shotgun (WGS) entry which is preliminary data.</text>
</comment>
<feature type="region of interest" description="Disordered" evidence="1">
    <location>
        <begin position="58"/>
        <end position="154"/>
    </location>
</feature>
<feature type="compositionally biased region" description="Basic and acidic residues" evidence="1">
    <location>
        <begin position="100"/>
        <end position="120"/>
    </location>
</feature>
<name>A0A4C1ULE4_EUMVA</name>
<dbReference type="Proteomes" id="UP000299102">
    <property type="component" value="Unassembled WGS sequence"/>
</dbReference>
<dbReference type="AlphaFoldDB" id="A0A4C1ULE4"/>
<gene>
    <name evidence="2" type="ORF">EVAR_77259_1</name>
</gene>
<accession>A0A4C1ULE4</accession>
<evidence type="ECO:0000313" key="3">
    <source>
        <dbReference type="Proteomes" id="UP000299102"/>
    </source>
</evidence>
<keyword evidence="3" id="KW-1185">Reference proteome</keyword>
<evidence type="ECO:0000313" key="2">
    <source>
        <dbReference type="EMBL" id="GBP27245.1"/>
    </source>
</evidence>
<protein>
    <submittedName>
        <fullName evidence="2">Uncharacterized protein</fullName>
    </submittedName>
</protein>
<proteinExistence type="predicted"/>